<proteinExistence type="predicted"/>
<feature type="non-terminal residue" evidence="1">
    <location>
        <position position="1"/>
    </location>
</feature>
<sequence length="29" mass="3251">VSQLHEIGPVLLGNPDPFYCYAFASRSRL</sequence>
<evidence type="ECO:0000313" key="2">
    <source>
        <dbReference type="Proteomes" id="UP000188268"/>
    </source>
</evidence>
<dbReference type="AlphaFoldDB" id="A0A1R3JLS9"/>
<organism evidence="1 2">
    <name type="scientific">Corchorus capsularis</name>
    <name type="common">Jute</name>
    <dbReference type="NCBI Taxonomy" id="210143"/>
    <lineage>
        <taxon>Eukaryota</taxon>
        <taxon>Viridiplantae</taxon>
        <taxon>Streptophyta</taxon>
        <taxon>Embryophyta</taxon>
        <taxon>Tracheophyta</taxon>
        <taxon>Spermatophyta</taxon>
        <taxon>Magnoliopsida</taxon>
        <taxon>eudicotyledons</taxon>
        <taxon>Gunneridae</taxon>
        <taxon>Pentapetalae</taxon>
        <taxon>rosids</taxon>
        <taxon>malvids</taxon>
        <taxon>Malvales</taxon>
        <taxon>Malvaceae</taxon>
        <taxon>Grewioideae</taxon>
        <taxon>Apeibeae</taxon>
        <taxon>Corchorus</taxon>
    </lineage>
</organism>
<name>A0A1R3JLS9_COCAP</name>
<protein>
    <submittedName>
        <fullName evidence="1">Uncharacterized protein</fullName>
    </submittedName>
</protein>
<accession>A0A1R3JLS9</accession>
<dbReference type="Gramene" id="OMO95794">
    <property type="protein sequence ID" value="OMO95794"/>
    <property type="gene ID" value="CCACVL1_05269"/>
</dbReference>
<dbReference type="EMBL" id="AWWV01007590">
    <property type="protein sequence ID" value="OMO95794.1"/>
    <property type="molecule type" value="Genomic_DNA"/>
</dbReference>
<gene>
    <name evidence="1" type="ORF">CCACVL1_05269</name>
</gene>
<comment type="caution">
    <text evidence="1">The sequence shown here is derived from an EMBL/GenBank/DDBJ whole genome shotgun (WGS) entry which is preliminary data.</text>
</comment>
<keyword evidence="2" id="KW-1185">Reference proteome</keyword>
<dbReference type="Proteomes" id="UP000188268">
    <property type="component" value="Unassembled WGS sequence"/>
</dbReference>
<evidence type="ECO:0000313" key="1">
    <source>
        <dbReference type="EMBL" id="OMO95794.1"/>
    </source>
</evidence>
<reference evidence="1 2" key="1">
    <citation type="submission" date="2013-09" db="EMBL/GenBank/DDBJ databases">
        <title>Corchorus capsularis genome sequencing.</title>
        <authorList>
            <person name="Alam M."/>
            <person name="Haque M.S."/>
            <person name="Islam M.S."/>
            <person name="Emdad E.M."/>
            <person name="Islam M.M."/>
            <person name="Ahmed B."/>
            <person name="Halim A."/>
            <person name="Hossen Q.M.M."/>
            <person name="Hossain M.Z."/>
            <person name="Ahmed R."/>
            <person name="Khan M.M."/>
            <person name="Islam R."/>
            <person name="Rashid M.M."/>
            <person name="Khan S.A."/>
            <person name="Rahman M.S."/>
            <person name="Alam M."/>
        </authorList>
    </citation>
    <scope>NUCLEOTIDE SEQUENCE [LARGE SCALE GENOMIC DNA]</scope>
    <source>
        <strain evidence="2">cv. CVL-1</strain>
        <tissue evidence="1">Whole seedling</tissue>
    </source>
</reference>